<evidence type="ECO:0008006" key="3">
    <source>
        <dbReference type="Google" id="ProtNLM"/>
    </source>
</evidence>
<dbReference type="InterPro" id="IPR021866">
    <property type="entry name" value="SpoIIAA-like"/>
</dbReference>
<reference evidence="2" key="1">
    <citation type="submission" date="2015-08" db="EMBL/GenBank/DDBJ databases">
        <authorList>
            <person name="Kim K.M."/>
        </authorList>
    </citation>
    <scope>NUCLEOTIDE SEQUENCE [LARGE SCALE GENOMIC DNA]</scope>
    <source>
        <strain evidence="2">KCTC 23892</strain>
    </source>
</reference>
<protein>
    <recommendedName>
        <fullName evidence="3">STAS/SEC14 domain-containing protein</fullName>
    </recommendedName>
</protein>
<evidence type="ECO:0000313" key="1">
    <source>
        <dbReference type="EMBL" id="AOE48792.1"/>
    </source>
</evidence>
<keyword evidence="2" id="KW-1185">Reference proteome</keyword>
<dbReference type="InterPro" id="IPR036513">
    <property type="entry name" value="STAS_dom_sf"/>
</dbReference>
<dbReference type="EMBL" id="CP012418">
    <property type="protein sequence ID" value="AOE48792.1"/>
    <property type="molecule type" value="Genomic_DNA"/>
</dbReference>
<dbReference type="SUPFAM" id="SSF52091">
    <property type="entry name" value="SpoIIaa-like"/>
    <property type="match status" value="1"/>
</dbReference>
<dbReference type="Proteomes" id="UP000094147">
    <property type="component" value="Chromosome"/>
</dbReference>
<dbReference type="OrthoDB" id="9811577at2"/>
<dbReference type="Gene3D" id="3.40.50.10600">
    <property type="entry name" value="SpoIIaa-like domains"/>
    <property type="match status" value="1"/>
</dbReference>
<dbReference type="RefSeq" id="WP_068994221.1">
    <property type="nucleotide sequence ID" value="NZ_CP012418.1"/>
</dbReference>
<evidence type="ECO:0000313" key="2">
    <source>
        <dbReference type="Proteomes" id="UP000094147"/>
    </source>
</evidence>
<sequence length="122" mass="13584">MLHVTTDTAHALAILEPEGALTDHDFQHAAQLIDPVIEKHGKLNGIIIRTRSFPGWDSFAALMSHLRFVREHHKHVGRIALVTDSALGSFGESVASHFVSAEIKHYAYDDFQAAKNWVLFGE</sequence>
<dbReference type="STRING" id="1144748.KS2013_60"/>
<gene>
    <name evidence="1" type="ORF">KS2013_60</name>
</gene>
<dbReference type="InterPro" id="IPR038396">
    <property type="entry name" value="SpoIIAA-like_sf"/>
</dbReference>
<dbReference type="KEGG" id="ksd:KS2013_60"/>
<name>A0A1B3B7M5_9GAMM</name>
<proteinExistence type="predicted"/>
<organism evidence="1 2">
    <name type="scientific">Kangiella sediminilitoris</name>
    <dbReference type="NCBI Taxonomy" id="1144748"/>
    <lineage>
        <taxon>Bacteria</taxon>
        <taxon>Pseudomonadati</taxon>
        <taxon>Pseudomonadota</taxon>
        <taxon>Gammaproteobacteria</taxon>
        <taxon>Kangiellales</taxon>
        <taxon>Kangiellaceae</taxon>
        <taxon>Kangiella</taxon>
    </lineage>
</organism>
<dbReference type="Pfam" id="PF11964">
    <property type="entry name" value="SpoIIAA-like"/>
    <property type="match status" value="1"/>
</dbReference>
<dbReference type="AlphaFoldDB" id="A0A1B3B7M5"/>
<accession>A0A1B3B7M5</accession>